<sequence>MALAEFAVIAAMCAPAIHPTTLSAVVTQESRGNIYAIGINGDHKLPRQPQTLEEAIATAEQLRRDGYNFDAGLGQINIKNLEWLGMSIADLFDPCKNLKGAQTVLLDCYERAVPRYGDGQGALQAALSCYNTGNFQRGFSNGYVQKVASHVGVTVPALEPVSGGTQEPAKLQAVPKGAARLAPAQTKPREGLADAFSHEASGVRDAFNASDAFSENEEEEKEVKATAAVDQN</sequence>
<dbReference type="CDD" id="cd16892">
    <property type="entry name" value="LT_VirB1-like"/>
    <property type="match status" value="1"/>
</dbReference>
<dbReference type="EMBL" id="AP018350">
    <property type="protein sequence ID" value="BBA25697.1"/>
    <property type="molecule type" value="Genomic_DNA"/>
</dbReference>
<feature type="domain" description="Transglycosylase SLT" evidence="2">
    <location>
        <begin position="8"/>
        <end position="145"/>
    </location>
</feature>
<name>A0A286T4K6_9ENTR</name>
<evidence type="ECO:0000256" key="1">
    <source>
        <dbReference type="SAM" id="MobiDB-lite"/>
    </source>
</evidence>
<proteinExistence type="predicted"/>
<feature type="region of interest" description="Disordered" evidence="1">
    <location>
        <begin position="207"/>
        <end position="232"/>
    </location>
</feature>
<evidence type="ECO:0000259" key="2">
    <source>
        <dbReference type="Pfam" id="PF01464"/>
    </source>
</evidence>
<evidence type="ECO:0000313" key="3">
    <source>
        <dbReference type="EMBL" id="BBA25697.1"/>
    </source>
</evidence>
<geneLocation type="plasmid" evidence="3">
    <name>pMTY10660_IncW</name>
</geneLocation>
<dbReference type="InterPro" id="IPR023346">
    <property type="entry name" value="Lysozyme-like_dom_sf"/>
</dbReference>
<accession>A0A286T4K6</accession>
<dbReference type="InterPro" id="IPR008258">
    <property type="entry name" value="Transglycosylase_SLT_dom_1"/>
</dbReference>
<protein>
    <recommendedName>
        <fullName evidence="2">Transglycosylase SLT domain-containing protein</fullName>
    </recommendedName>
</protein>
<dbReference type="Pfam" id="PF01464">
    <property type="entry name" value="SLT"/>
    <property type="match status" value="1"/>
</dbReference>
<gene>
    <name evidence="3" type="primary">trwN</name>
    <name evidence="3" type="ORF">TUM10660_00033</name>
</gene>
<dbReference type="SUPFAM" id="SSF53955">
    <property type="entry name" value="Lysozyme-like"/>
    <property type="match status" value="1"/>
</dbReference>
<dbReference type="AlphaFoldDB" id="A0A286T4K6"/>
<organism evidence="3">
    <name type="scientific">Enterobacter hormaechei</name>
    <dbReference type="NCBI Taxonomy" id="158836"/>
    <lineage>
        <taxon>Bacteria</taxon>
        <taxon>Pseudomonadati</taxon>
        <taxon>Pseudomonadota</taxon>
        <taxon>Gammaproteobacteria</taxon>
        <taxon>Enterobacterales</taxon>
        <taxon>Enterobacteriaceae</taxon>
        <taxon>Enterobacter</taxon>
        <taxon>Enterobacter cloacae complex</taxon>
    </lineage>
</organism>
<reference evidence="3" key="1">
    <citation type="journal article" date="2018" name="Antimicrob. Agents Chemother.">
        <title>Molecular Characterization of IMP-1-Producing Enterobacter cloacae Complex Isolates in Tokyo.</title>
        <authorList>
            <person name="Aoki K."/>
            <person name="Harada S."/>
            <person name="Yahara K."/>
            <person name="Ishii Y."/>
            <person name="Motooka D."/>
            <person name="Nakamura S."/>
            <person name="Akeda Y."/>
            <person name="Iida T."/>
            <person name="Tomono K."/>
            <person name="Iwata S."/>
            <person name="Moriya K."/>
            <person name="Tateda K."/>
        </authorList>
    </citation>
    <scope>NUCLEOTIDE SEQUENCE</scope>
    <source>
        <strain evidence="3">TUM10660</strain>
        <plasmid evidence="3">pMTY10660_IncW</plasmid>
    </source>
</reference>
<keyword evidence="3" id="KW-0614">Plasmid</keyword>
<dbReference type="Gene3D" id="1.10.530.10">
    <property type="match status" value="1"/>
</dbReference>
<dbReference type="RefSeq" id="WP_012443549.1">
    <property type="nucleotide sequence ID" value="NZ_AP018350.1"/>
</dbReference>